<reference evidence="1" key="2">
    <citation type="submission" date="2022-01" db="EMBL/GenBank/DDBJ databases">
        <authorList>
            <person name="Yamashiro T."/>
            <person name="Shiraishi A."/>
            <person name="Satake H."/>
            <person name="Nakayama K."/>
        </authorList>
    </citation>
    <scope>NUCLEOTIDE SEQUENCE</scope>
</reference>
<dbReference type="EMBL" id="BQNB010017384">
    <property type="protein sequence ID" value="GJT62530.1"/>
    <property type="molecule type" value="Genomic_DNA"/>
</dbReference>
<proteinExistence type="predicted"/>
<protein>
    <recommendedName>
        <fullName evidence="3">Retrotransposon gag domain-containing protein</fullName>
    </recommendedName>
</protein>
<dbReference type="PANTHER" id="PTHR33223">
    <property type="entry name" value="CCHC-TYPE DOMAIN-CONTAINING PROTEIN"/>
    <property type="match status" value="1"/>
</dbReference>
<name>A0ABQ5FGT8_9ASTR</name>
<organism evidence="1 2">
    <name type="scientific">Tanacetum coccineum</name>
    <dbReference type="NCBI Taxonomy" id="301880"/>
    <lineage>
        <taxon>Eukaryota</taxon>
        <taxon>Viridiplantae</taxon>
        <taxon>Streptophyta</taxon>
        <taxon>Embryophyta</taxon>
        <taxon>Tracheophyta</taxon>
        <taxon>Spermatophyta</taxon>
        <taxon>Magnoliopsida</taxon>
        <taxon>eudicotyledons</taxon>
        <taxon>Gunneridae</taxon>
        <taxon>Pentapetalae</taxon>
        <taxon>asterids</taxon>
        <taxon>campanulids</taxon>
        <taxon>Asterales</taxon>
        <taxon>Asteraceae</taxon>
        <taxon>Asteroideae</taxon>
        <taxon>Anthemideae</taxon>
        <taxon>Anthemidinae</taxon>
        <taxon>Tanacetum</taxon>
    </lineage>
</organism>
<keyword evidence="2" id="KW-1185">Reference proteome</keyword>
<evidence type="ECO:0000313" key="2">
    <source>
        <dbReference type="Proteomes" id="UP001151760"/>
    </source>
</evidence>
<gene>
    <name evidence="1" type="ORF">Tco_1006063</name>
</gene>
<comment type="caution">
    <text evidence="1">The sequence shown here is derived from an EMBL/GenBank/DDBJ whole genome shotgun (WGS) entry which is preliminary data.</text>
</comment>
<evidence type="ECO:0008006" key="3">
    <source>
        <dbReference type="Google" id="ProtNLM"/>
    </source>
</evidence>
<dbReference type="Proteomes" id="UP001151760">
    <property type="component" value="Unassembled WGS sequence"/>
</dbReference>
<reference evidence="1" key="1">
    <citation type="journal article" date="2022" name="Int. J. Mol. Sci.">
        <title>Draft Genome of Tanacetum Coccineum: Genomic Comparison of Closely Related Tanacetum-Family Plants.</title>
        <authorList>
            <person name="Yamashiro T."/>
            <person name="Shiraishi A."/>
            <person name="Nakayama K."/>
            <person name="Satake H."/>
        </authorList>
    </citation>
    <scope>NUCLEOTIDE SEQUENCE</scope>
</reference>
<dbReference type="PANTHER" id="PTHR33223:SF11">
    <property type="entry name" value="ELEMENT PROTEIN, PUTATIVE-RELATED"/>
    <property type="match status" value="1"/>
</dbReference>
<evidence type="ECO:0000313" key="1">
    <source>
        <dbReference type="EMBL" id="GJT62530.1"/>
    </source>
</evidence>
<sequence length="361" mass="41287">MENENSIRTLGDYSKPSHEGYRNTIELLVGNNVVPLRSDTIQLVQNGCSFHGLRSEDPNQHLKDFFKLVDSLDLDVVDKERKFLRLFQFSLRDQARNWLESLPAGSISTWEELTTRWNDPILSEEGILDYKNPNIEQLLGVMECKVDMLMKNAISLIGRSKDVCGMMSYMMRQLPPELSRQEAFEDLVMNFILDHEEKVNQLEEYISVIGSDFMQLSLEDLEPLNGHKFLEALTEKASFHTPKFVSPKSLSIKYVRTIFPSPPLVRESTLGFKHSTNNNLNVKSRYNVENPNPQSTPQVIPSFEENTPPVTYPDEVEEIIGILIEVEALDETPLEELGLNTCNHDIPLSSREIPSFDELDP</sequence>
<accession>A0ABQ5FGT8</accession>